<dbReference type="EMBL" id="JBANRG010000081">
    <property type="protein sequence ID" value="KAK7438090.1"/>
    <property type="molecule type" value="Genomic_DNA"/>
</dbReference>
<evidence type="ECO:0008006" key="4">
    <source>
        <dbReference type="Google" id="ProtNLM"/>
    </source>
</evidence>
<gene>
    <name evidence="2" type="ORF">VKT23_018256</name>
</gene>
<keyword evidence="3" id="KW-1185">Reference proteome</keyword>
<evidence type="ECO:0000313" key="3">
    <source>
        <dbReference type="Proteomes" id="UP001498398"/>
    </source>
</evidence>
<protein>
    <recommendedName>
        <fullName evidence="4">CCHC-type domain-containing protein</fullName>
    </recommendedName>
</protein>
<evidence type="ECO:0000313" key="2">
    <source>
        <dbReference type="EMBL" id="KAK7438090.1"/>
    </source>
</evidence>
<sequence>MPEAPASTSPPQGLTPEVLSQIQSDKLPKKSKTPPVFNGEDPDTLLDWIEDVEEIFETSGVTQDKAKIELALKWMKRATSREMKQLPSASGSSWDAFKKDLQGCYPETAASAKGSKAKLKSIVEKHRLVPYGSIDKMLAYNRAFKLEAKKLLAPPALISDPEAVELYLRGLEDKLVEEIYREVRRFPEDTTERRLEAPFTLAEIIAAAETVALKYAGRPAPRSSIKRYEETHSLPSSEKRRKSEENSEYESKLSRVLDTLQLTSRHLEESTTANIRKQDQVLEALNKIARGGMSSGGVASVSTMAKASPRQYRCYICDDPEHLVRGCPDYQRFIQEGWIKRDGAGLIIYKDGVLVPESSLGESRKDKILKYVKAKGWDRKIASSNILIEIDDPEEAQLQKEYCTVFQQEALPQTQAGMSSAGTTSSFTEINSRLDKLESNREKDSETLEILKASALNTQAFISGLKTVQSGN</sequence>
<comment type="caution">
    <text evidence="2">The sequence shown here is derived from an EMBL/GenBank/DDBJ whole genome shotgun (WGS) entry which is preliminary data.</text>
</comment>
<organism evidence="2 3">
    <name type="scientific">Marasmiellus scandens</name>
    <dbReference type="NCBI Taxonomy" id="2682957"/>
    <lineage>
        <taxon>Eukaryota</taxon>
        <taxon>Fungi</taxon>
        <taxon>Dikarya</taxon>
        <taxon>Basidiomycota</taxon>
        <taxon>Agaricomycotina</taxon>
        <taxon>Agaricomycetes</taxon>
        <taxon>Agaricomycetidae</taxon>
        <taxon>Agaricales</taxon>
        <taxon>Marasmiineae</taxon>
        <taxon>Omphalotaceae</taxon>
        <taxon>Marasmiellus</taxon>
    </lineage>
</organism>
<feature type="region of interest" description="Disordered" evidence="1">
    <location>
        <begin position="1"/>
        <end position="42"/>
    </location>
</feature>
<evidence type="ECO:0000256" key="1">
    <source>
        <dbReference type="SAM" id="MobiDB-lite"/>
    </source>
</evidence>
<reference evidence="2 3" key="1">
    <citation type="submission" date="2024-01" db="EMBL/GenBank/DDBJ databases">
        <title>A draft genome for the cacao thread blight pathogen Marasmiellus scandens.</title>
        <authorList>
            <person name="Baruah I.K."/>
            <person name="Leung J."/>
            <person name="Bukari Y."/>
            <person name="Amoako-Attah I."/>
            <person name="Meinhardt L.W."/>
            <person name="Bailey B.A."/>
            <person name="Cohen S.P."/>
        </authorList>
    </citation>
    <scope>NUCLEOTIDE SEQUENCE [LARGE SCALE GENOMIC DNA]</scope>
    <source>
        <strain evidence="2 3">GH-19</strain>
    </source>
</reference>
<accession>A0ABR1ISV0</accession>
<feature type="region of interest" description="Disordered" evidence="1">
    <location>
        <begin position="224"/>
        <end position="250"/>
    </location>
</feature>
<feature type="compositionally biased region" description="Basic and acidic residues" evidence="1">
    <location>
        <begin position="226"/>
        <end position="250"/>
    </location>
</feature>
<name>A0ABR1ISV0_9AGAR</name>
<feature type="compositionally biased region" description="Polar residues" evidence="1">
    <location>
        <begin position="1"/>
        <end position="24"/>
    </location>
</feature>
<dbReference type="Proteomes" id="UP001498398">
    <property type="component" value="Unassembled WGS sequence"/>
</dbReference>
<proteinExistence type="predicted"/>